<dbReference type="RefSeq" id="WP_089321752.1">
    <property type="nucleotide sequence ID" value="NZ_FZOQ01000038.1"/>
</dbReference>
<evidence type="ECO:0000256" key="7">
    <source>
        <dbReference type="ARBA" id="ARBA00023136"/>
    </source>
</evidence>
<feature type="transmembrane region" description="Helical" evidence="8">
    <location>
        <begin position="12"/>
        <end position="29"/>
    </location>
</feature>
<evidence type="ECO:0000256" key="3">
    <source>
        <dbReference type="ARBA" id="ARBA00022676"/>
    </source>
</evidence>
<proteinExistence type="predicted"/>
<feature type="transmembrane region" description="Helical" evidence="8">
    <location>
        <begin position="77"/>
        <end position="96"/>
    </location>
</feature>
<accession>A0A239LA86</accession>
<dbReference type="Pfam" id="PF13231">
    <property type="entry name" value="PMT_2"/>
    <property type="match status" value="1"/>
</dbReference>
<dbReference type="AlphaFoldDB" id="A0A239LA86"/>
<evidence type="ECO:0000256" key="5">
    <source>
        <dbReference type="ARBA" id="ARBA00022692"/>
    </source>
</evidence>
<keyword evidence="2" id="KW-1003">Cell membrane</keyword>
<dbReference type="PANTHER" id="PTHR33908:SF11">
    <property type="entry name" value="MEMBRANE PROTEIN"/>
    <property type="match status" value="1"/>
</dbReference>
<dbReference type="GO" id="GO:0005886">
    <property type="term" value="C:plasma membrane"/>
    <property type="evidence" value="ECO:0007669"/>
    <property type="project" value="UniProtKB-SubCell"/>
</dbReference>
<sequence length="534" mass="60707">MTKWYTGKQAQAGTLLIFFALIYLIRLLTAQSMGLMPQDAYYYYYGEHIALSYYDHPPMIAYLLRSFTELFGKSEEVIKLADFTVTAFSLLAFYFLAKQFLSARKAMLTLLLLGSTIMITNLSIVSLPDVPLVLFWTLSLLLLYKAIFTEKGYYWAMAGVSIGLSFNSKYTAVFLLGGLVLFLLASQEHRRLLFSRKLLLTLVFFTVTISPVVIWNLQNDLASFRFQSSSRFSTIAALNLSPKYFFGNIGLQLLLLMPVFFVAMFAVFWKLSKKAFIRRSLPNSKTLFLLCFSLPIVAFFFALSTVYLVKSNWLMPAYIATAILVGMYLMEKQLKYHLGISIVLHVILLIQVVYYPIPVKSDDTWWGWEKLAAEVSALKRNYPNHFIVSDDGYKTSAVLNFYLTEDVYAGNVIGKHGLQFSLTNANLEHLKGKDALFIDSKSSFDDTLRSNTVNEELQVFFEKVTELPPIVLNDEDGEPLRKFLVFECQGYKQEILATLKEGNLKEVTQAKIKVAPALPKGTPARPPKQEEHTL</sequence>
<dbReference type="InterPro" id="IPR038731">
    <property type="entry name" value="RgtA/B/C-like"/>
</dbReference>
<feature type="domain" description="Glycosyltransferase RgtA/B/C/D-like" evidence="9">
    <location>
        <begin position="55"/>
        <end position="215"/>
    </location>
</feature>
<feature type="transmembrane region" description="Helical" evidence="8">
    <location>
        <begin position="313"/>
        <end position="330"/>
    </location>
</feature>
<keyword evidence="4 10" id="KW-0808">Transferase</keyword>
<gene>
    <name evidence="10" type="ORF">SAMN06296052_13818</name>
</gene>
<feature type="transmembrane region" description="Helical" evidence="8">
    <location>
        <begin position="249"/>
        <end position="267"/>
    </location>
</feature>
<keyword evidence="6 8" id="KW-1133">Transmembrane helix</keyword>
<name>A0A239LA86_9BACT</name>
<feature type="transmembrane region" description="Helical" evidence="8">
    <location>
        <begin position="108"/>
        <end position="141"/>
    </location>
</feature>
<keyword evidence="5 8" id="KW-0812">Transmembrane</keyword>
<evidence type="ECO:0000256" key="6">
    <source>
        <dbReference type="ARBA" id="ARBA00022989"/>
    </source>
</evidence>
<dbReference type="PANTHER" id="PTHR33908">
    <property type="entry name" value="MANNOSYLTRANSFERASE YKCB-RELATED"/>
    <property type="match status" value="1"/>
</dbReference>
<evidence type="ECO:0000313" key="11">
    <source>
        <dbReference type="Proteomes" id="UP000198432"/>
    </source>
</evidence>
<evidence type="ECO:0000313" key="10">
    <source>
        <dbReference type="EMBL" id="SNT27381.1"/>
    </source>
</evidence>
<evidence type="ECO:0000256" key="8">
    <source>
        <dbReference type="SAM" id="Phobius"/>
    </source>
</evidence>
<comment type="subcellular location">
    <subcellularLocation>
        <location evidence="1">Cell membrane</location>
        <topology evidence="1">Multi-pass membrane protein</topology>
    </subcellularLocation>
</comment>
<dbReference type="GO" id="GO:0009103">
    <property type="term" value="P:lipopolysaccharide biosynthetic process"/>
    <property type="evidence" value="ECO:0007669"/>
    <property type="project" value="UniProtKB-ARBA"/>
</dbReference>
<dbReference type="OrthoDB" id="9813729at2"/>
<keyword evidence="11" id="KW-1185">Reference proteome</keyword>
<evidence type="ECO:0000256" key="4">
    <source>
        <dbReference type="ARBA" id="ARBA00022679"/>
    </source>
</evidence>
<feature type="transmembrane region" description="Helical" evidence="8">
    <location>
        <begin position="337"/>
        <end position="357"/>
    </location>
</feature>
<dbReference type="InterPro" id="IPR050297">
    <property type="entry name" value="LipidA_mod_glycosyltrf_83"/>
</dbReference>
<feature type="transmembrane region" description="Helical" evidence="8">
    <location>
        <begin position="198"/>
        <end position="217"/>
    </location>
</feature>
<dbReference type="GO" id="GO:0016763">
    <property type="term" value="F:pentosyltransferase activity"/>
    <property type="evidence" value="ECO:0007669"/>
    <property type="project" value="TreeGrafter"/>
</dbReference>
<keyword evidence="3 10" id="KW-0328">Glycosyltransferase</keyword>
<dbReference type="EMBL" id="FZOQ01000038">
    <property type="protein sequence ID" value="SNT27381.1"/>
    <property type="molecule type" value="Genomic_DNA"/>
</dbReference>
<reference evidence="11" key="1">
    <citation type="submission" date="2017-06" db="EMBL/GenBank/DDBJ databases">
        <authorList>
            <person name="Varghese N."/>
            <person name="Submissions S."/>
        </authorList>
    </citation>
    <scope>NUCLEOTIDE SEQUENCE [LARGE SCALE GENOMIC DNA]</scope>
    <source>
        <strain evidence="11">NKM1</strain>
    </source>
</reference>
<organism evidence="10 11">
    <name type="scientific">Pontibacter ummariensis</name>
    <dbReference type="NCBI Taxonomy" id="1610492"/>
    <lineage>
        <taxon>Bacteria</taxon>
        <taxon>Pseudomonadati</taxon>
        <taxon>Bacteroidota</taxon>
        <taxon>Cytophagia</taxon>
        <taxon>Cytophagales</taxon>
        <taxon>Hymenobacteraceae</taxon>
        <taxon>Pontibacter</taxon>
    </lineage>
</organism>
<evidence type="ECO:0000259" key="9">
    <source>
        <dbReference type="Pfam" id="PF13231"/>
    </source>
</evidence>
<keyword evidence="7 8" id="KW-0472">Membrane</keyword>
<feature type="transmembrane region" description="Helical" evidence="8">
    <location>
        <begin position="287"/>
        <end position="307"/>
    </location>
</feature>
<dbReference type="Proteomes" id="UP000198432">
    <property type="component" value="Unassembled WGS sequence"/>
</dbReference>
<evidence type="ECO:0000256" key="2">
    <source>
        <dbReference type="ARBA" id="ARBA00022475"/>
    </source>
</evidence>
<protein>
    <submittedName>
        <fullName evidence="10">Dolichyl-phosphate-mannose-protein mannosyltransferase</fullName>
    </submittedName>
</protein>
<evidence type="ECO:0000256" key="1">
    <source>
        <dbReference type="ARBA" id="ARBA00004651"/>
    </source>
</evidence>
<feature type="transmembrane region" description="Helical" evidence="8">
    <location>
        <begin position="153"/>
        <end position="186"/>
    </location>
</feature>